<keyword evidence="2" id="KW-0547">Nucleotide-binding</keyword>
<reference evidence="2" key="2">
    <citation type="journal article" date="2023" name="Curr. Microbiol.">
        <title>Granulicatella seriolae sp. nov., a Novel Facultative Anaerobe Isolated from Yellowtail Marine Fish.</title>
        <authorList>
            <person name="Lee M."/>
            <person name="Choi Y.J."/>
            <person name="Farooq A."/>
            <person name="Jeong J.B."/>
            <person name="Jung M.Y."/>
        </authorList>
    </citation>
    <scope>NUCLEOTIDE SEQUENCE</scope>
    <source>
        <strain evidence="2">S8</strain>
    </source>
</reference>
<dbReference type="EMBL" id="JANHNZ010000008">
    <property type="protein sequence ID" value="MCQ9210505.1"/>
    <property type="molecule type" value="Genomic_DNA"/>
</dbReference>
<dbReference type="Proteomes" id="UP001059480">
    <property type="component" value="Unassembled WGS sequence"/>
</dbReference>
<dbReference type="Pfam" id="PF04326">
    <property type="entry name" value="SLFN_AlbA_2"/>
    <property type="match status" value="1"/>
</dbReference>
<organism evidence="2 3">
    <name type="scientific">Granulicatella seriolae</name>
    <dbReference type="NCBI Taxonomy" id="2967226"/>
    <lineage>
        <taxon>Bacteria</taxon>
        <taxon>Bacillati</taxon>
        <taxon>Bacillota</taxon>
        <taxon>Bacilli</taxon>
        <taxon>Lactobacillales</taxon>
        <taxon>Carnobacteriaceae</taxon>
        <taxon>Granulicatella</taxon>
    </lineage>
</organism>
<dbReference type="PANTHER" id="PTHR30595:SF6">
    <property type="entry name" value="SCHLAFEN ALBA-2 DOMAIN-CONTAINING PROTEIN"/>
    <property type="match status" value="1"/>
</dbReference>
<evidence type="ECO:0000313" key="2">
    <source>
        <dbReference type="EMBL" id="MCQ9210505.1"/>
    </source>
</evidence>
<protein>
    <submittedName>
        <fullName evidence="2">ATP-binding protein</fullName>
    </submittedName>
</protein>
<dbReference type="InterPro" id="IPR038461">
    <property type="entry name" value="Schlafen_AlbA_2_dom_sf"/>
</dbReference>
<dbReference type="InterPro" id="IPR007421">
    <property type="entry name" value="Schlafen_AlbA_2_dom"/>
</dbReference>
<gene>
    <name evidence="2" type="ORF">NPA36_08065</name>
</gene>
<keyword evidence="3" id="KW-1185">Reference proteome</keyword>
<accession>A0ABT1WQ03</accession>
<dbReference type="GO" id="GO:0005524">
    <property type="term" value="F:ATP binding"/>
    <property type="evidence" value="ECO:0007669"/>
    <property type="project" value="UniProtKB-KW"/>
</dbReference>
<evidence type="ECO:0000259" key="1">
    <source>
        <dbReference type="Pfam" id="PF04326"/>
    </source>
</evidence>
<evidence type="ECO:0000313" key="3">
    <source>
        <dbReference type="Proteomes" id="UP001059480"/>
    </source>
</evidence>
<dbReference type="Gene3D" id="3.30.950.30">
    <property type="entry name" value="Schlafen, AAA domain"/>
    <property type="match status" value="1"/>
</dbReference>
<sequence>MELKIEGNDLEYKKAKNALPDSFWETYSAFANTNGGKVILGIDEKNDDPYQGVNNPQKIRDNLFALVANKQKVSCNLLTDNDIEYIDIPNKEKKLIVITIREANSDQKPVHLKNDYRESYK</sequence>
<reference evidence="2" key="1">
    <citation type="submission" date="2022-07" db="EMBL/GenBank/DDBJ databases">
        <authorList>
            <person name="Jung M.-Y."/>
            <person name="Lee M."/>
        </authorList>
    </citation>
    <scope>NUCLEOTIDE SEQUENCE</scope>
    <source>
        <strain evidence="2">S8</strain>
    </source>
</reference>
<dbReference type="RefSeq" id="WP_256945613.1">
    <property type="nucleotide sequence ID" value="NZ_JANHNZ010000008.1"/>
</dbReference>
<comment type="caution">
    <text evidence="2">The sequence shown here is derived from an EMBL/GenBank/DDBJ whole genome shotgun (WGS) entry which is preliminary data.</text>
</comment>
<dbReference type="PANTHER" id="PTHR30595">
    <property type="entry name" value="GLPR-RELATED TRANSCRIPTIONAL REPRESSOR"/>
    <property type="match status" value="1"/>
</dbReference>
<proteinExistence type="predicted"/>
<keyword evidence="2" id="KW-0067">ATP-binding</keyword>
<name>A0ABT1WQ03_9LACT</name>
<feature type="domain" description="Schlafen AlbA-2" evidence="1">
    <location>
        <begin position="6"/>
        <end position="113"/>
    </location>
</feature>
<reference evidence="2" key="3">
    <citation type="journal article" date="2023" name="Microbiol. Resour. Announc.">
        <title>Draft Genome Sequence of Granulicatella sp. Strain S8, Isolated from a Marine Fish, Seriola quinqueradiata.</title>
        <authorList>
            <person name="Lee M."/>
            <person name="Farooq A."/>
            <person name="Jeong J.B."/>
            <person name="Jung M.Y."/>
        </authorList>
    </citation>
    <scope>NUCLEOTIDE SEQUENCE</scope>
    <source>
        <strain evidence="2">S8</strain>
    </source>
</reference>